<proteinExistence type="predicted"/>
<dbReference type="SUPFAM" id="SSF81383">
    <property type="entry name" value="F-box domain"/>
    <property type="match status" value="1"/>
</dbReference>
<accession>A0AA39T5W8</accession>
<gene>
    <name evidence="2" type="ORF">IW261DRAFT_1407307</name>
</gene>
<dbReference type="InterPro" id="IPR036047">
    <property type="entry name" value="F-box-like_dom_sf"/>
</dbReference>
<evidence type="ECO:0000313" key="2">
    <source>
        <dbReference type="EMBL" id="KAK0466616.1"/>
    </source>
</evidence>
<evidence type="ECO:0000313" key="3">
    <source>
        <dbReference type="Proteomes" id="UP001175227"/>
    </source>
</evidence>
<dbReference type="Gene3D" id="1.20.1280.50">
    <property type="match status" value="1"/>
</dbReference>
<name>A0AA39T5W8_9AGAR</name>
<dbReference type="Proteomes" id="UP001175227">
    <property type="component" value="Unassembled WGS sequence"/>
</dbReference>
<dbReference type="EMBL" id="JAUEPR010000081">
    <property type="protein sequence ID" value="KAK0466616.1"/>
    <property type="molecule type" value="Genomic_DNA"/>
</dbReference>
<organism evidence="2 3">
    <name type="scientific">Armillaria novae-zelandiae</name>
    <dbReference type="NCBI Taxonomy" id="153914"/>
    <lineage>
        <taxon>Eukaryota</taxon>
        <taxon>Fungi</taxon>
        <taxon>Dikarya</taxon>
        <taxon>Basidiomycota</taxon>
        <taxon>Agaricomycotina</taxon>
        <taxon>Agaricomycetes</taxon>
        <taxon>Agaricomycetidae</taxon>
        <taxon>Agaricales</taxon>
        <taxon>Marasmiineae</taxon>
        <taxon>Physalacriaceae</taxon>
        <taxon>Armillaria</taxon>
    </lineage>
</organism>
<keyword evidence="3" id="KW-1185">Reference proteome</keyword>
<evidence type="ECO:0000259" key="1">
    <source>
        <dbReference type="Pfam" id="PF12937"/>
    </source>
</evidence>
<dbReference type="AlphaFoldDB" id="A0AA39T5W8"/>
<protein>
    <recommendedName>
        <fullName evidence="1">F-box domain-containing protein</fullName>
    </recommendedName>
</protein>
<dbReference type="Pfam" id="PF12937">
    <property type="entry name" value="F-box-like"/>
    <property type="match status" value="1"/>
</dbReference>
<feature type="non-terminal residue" evidence="2">
    <location>
        <position position="159"/>
    </location>
</feature>
<dbReference type="InterPro" id="IPR001810">
    <property type="entry name" value="F-box_dom"/>
</dbReference>
<reference evidence="2" key="1">
    <citation type="submission" date="2023-06" db="EMBL/GenBank/DDBJ databases">
        <authorList>
            <consortium name="Lawrence Berkeley National Laboratory"/>
            <person name="Ahrendt S."/>
            <person name="Sahu N."/>
            <person name="Indic B."/>
            <person name="Wong-Bajracharya J."/>
            <person name="Merenyi Z."/>
            <person name="Ke H.-M."/>
            <person name="Monk M."/>
            <person name="Kocsube S."/>
            <person name="Drula E."/>
            <person name="Lipzen A."/>
            <person name="Balint B."/>
            <person name="Henrissat B."/>
            <person name="Andreopoulos B."/>
            <person name="Martin F.M."/>
            <person name="Harder C.B."/>
            <person name="Rigling D."/>
            <person name="Ford K.L."/>
            <person name="Foster G.D."/>
            <person name="Pangilinan J."/>
            <person name="Papanicolaou A."/>
            <person name="Barry K."/>
            <person name="LaButti K."/>
            <person name="Viragh M."/>
            <person name="Koriabine M."/>
            <person name="Yan M."/>
            <person name="Riley R."/>
            <person name="Champramary S."/>
            <person name="Plett K.L."/>
            <person name="Tsai I.J."/>
            <person name="Slot J."/>
            <person name="Sipos G."/>
            <person name="Plett J."/>
            <person name="Nagy L.G."/>
            <person name="Grigoriev I.V."/>
        </authorList>
    </citation>
    <scope>NUCLEOTIDE SEQUENCE</scope>
    <source>
        <strain evidence="2">ICMP 16352</strain>
    </source>
</reference>
<feature type="domain" description="F-box" evidence="1">
    <location>
        <begin position="100"/>
        <end position="156"/>
    </location>
</feature>
<sequence length="159" mass="17941">MAYIPTKKSDFDARLAPLLPDYSHAPPDARIIDLLQTNALPTPIETKSLQATLSETPNRIAELDSLIDSTASLLRYLTNDRNQALENQVNAKTILSPCRRLPNELLINIFIRCSSLRDGLDSPLDPHALHWALLYVCRKWREVAIGTPEIWSSIHLDFV</sequence>
<comment type="caution">
    <text evidence="2">The sequence shown here is derived from an EMBL/GenBank/DDBJ whole genome shotgun (WGS) entry which is preliminary data.</text>
</comment>